<dbReference type="Proteomes" id="UP000587070">
    <property type="component" value="Unassembled WGS sequence"/>
</dbReference>
<dbReference type="OrthoDB" id="290122at2"/>
<evidence type="ECO:0000259" key="4">
    <source>
        <dbReference type="Pfam" id="PF03865"/>
    </source>
</evidence>
<reference evidence="7 8" key="1">
    <citation type="submission" date="2020-08" db="EMBL/GenBank/DDBJ databases">
        <title>Genome sequencing of Purple Non-Sulfur Bacteria from various extreme environments.</title>
        <authorList>
            <person name="Mayer M."/>
        </authorList>
    </citation>
    <scope>NUCLEOTIDE SEQUENCE [LARGE SCALE GENOMIC DNA]</scope>
    <source>
        <strain evidence="7 8">2761</strain>
    </source>
</reference>
<keyword evidence="2" id="KW-0812">Transmembrane</keyword>
<evidence type="ECO:0000313" key="7">
    <source>
        <dbReference type="EMBL" id="MBB4248780.1"/>
    </source>
</evidence>
<dbReference type="Pfam" id="PF03865">
    <property type="entry name" value="ShlB"/>
    <property type="match status" value="1"/>
</dbReference>
<name>A0A840GD37_RHOTE</name>
<comment type="caution">
    <text evidence="7">The sequence shown here is derived from an EMBL/GenBank/DDBJ whole genome shotgun (WGS) entry which is preliminary data.</text>
</comment>
<evidence type="ECO:0000256" key="3">
    <source>
        <dbReference type="ARBA" id="ARBA00023237"/>
    </source>
</evidence>
<dbReference type="GO" id="GO:0098046">
    <property type="term" value="C:type V protein secretion system complex"/>
    <property type="evidence" value="ECO:0007669"/>
    <property type="project" value="TreeGrafter"/>
</dbReference>
<feature type="domain" description="Haemolysin activator HlyB C-terminal" evidence="4">
    <location>
        <begin position="254"/>
        <end position="560"/>
    </location>
</feature>
<dbReference type="EMBL" id="JACIGE010000014">
    <property type="protein sequence ID" value="MBB4248780.1"/>
    <property type="molecule type" value="Genomic_DNA"/>
</dbReference>
<dbReference type="AlphaFoldDB" id="A0A840GD37"/>
<dbReference type="InterPro" id="IPR027282">
    <property type="entry name" value="TPS"/>
</dbReference>
<dbReference type="Pfam" id="PF17287">
    <property type="entry name" value="POTRA_3"/>
    <property type="match status" value="1"/>
</dbReference>
<gene>
    <name evidence="7" type="ORF">GGD90_003180</name>
</gene>
<dbReference type="Gene3D" id="3.10.20.310">
    <property type="entry name" value="membrane protein fhac"/>
    <property type="match status" value="1"/>
</dbReference>
<feature type="domain" description="ShlB POTRA" evidence="6">
    <location>
        <begin position="197"/>
        <end position="249"/>
    </location>
</feature>
<evidence type="ECO:0000259" key="5">
    <source>
        <dbReference type="Pfam" id="PF08479"/>
    </source>
</evidence>
<sequence>MRDFVISTKQSEMACDPVRQFLMFRSDSVALPRSPNIRSSDRLAVMRFGALTIAALISGTAQAQQVRDEGLRLLDEQRLREKAELMARPPAEVTENTRVESANASGDVNVNAIDEDGPTVIVKEIVLAGDQLLTQDEQQQLVAPFLGRPLGAKRIDLLLQRITAAYLDRGYITTRAYLSPQNLHSGRLEITIIPGVIESIAVDGKPAPWLSTVALPFSSGGSLRLADLEQGVDQINRLRSRRAEAQILPGQTPGGSTIAIDTRAEKSWRVGAGVDNYGQSATGERRQRILAEFDNLLGLWDTWSFTTLESSNSHSDLLSTSVPIGFGTFSYAYSRSSSETWLIPSVSKLRSESSSQTVGWNQVIYRDSRFRIALDSTVALRESKRRLDTIELKPQQQSTGRLASNVLYRGSRTVLSAEIGYSRGLAMFGSDVDIANLPRTSPHNDFEKWDANANLSWQPIDGLTIRSVIAGQAARMGLPGQEQLFLGGAGSVRGFKEGSLSGDRGAYMRNEFSFSHELIREAARSNVYVDPFLLFDASVSRLLSDPVDRHLASAGVGLRMNWKGLNADLAWAKPLTAPEWVSREARLHLLLSAQF</sequence>
<accession>A0A840GD37</accession>
<dbReference type="InterPro" id="IPR013686">
    <property type="entry name" value="Polypept-transport_assoc_ShlB"/>
</dbReference>
<dbReference type="InterPro" id="IPR051544">
    <property type="entry name" value="TPS_OM_transporter"/>
</dbReference>
<dbReference type="InterPro" id="IPR005565">
    <property type="entry name" value="Hemolysn_activator_HlyB_C"/>
</dbReference>
<dbReference type="Gene3D" id="2.40.160.50">
    <property type="entry name" value="membrane protein fhac: a member of the omp85/tpsb transporter family"/>
    <property type="match status" value="1"/>
</dbReference>
<dbReference type="PANTHER" id="PTHR34597:SF3">
    <property type="entry name" value="OUTER MEMBRANE TRANSPORTER CDIB"/>
    <property type="match status" value="1"/>
</dbReference>
<dbReference type="PANTHER" id="PTHR34597">
    <property type="entry name" value="SLR1661 PROTEIN"/>
    <property type="match status" value="1"/>
</dbReference>
<dbReference type="Pfam" id="PF08479">
    <property type="entry name" value="POTRA_2"/>
    <property type="match status" value="1"/>
</dbReference>
<evidence type="ECO:0000259" key="6">
    <source>
        <dbReference type="Pfam" id="PF17287"/>
    </source>
</evidence>
<dbReference type="GO" id="GO:0046819">
    <property type="term" value="P:protein secretion by the type V secretion system"/>
    <property type="evidence" value="ECO:0007669"/>
    <property type="project" value="TreeGrafter"/>
</dbReference>
<keyword evidence="3" id="KW-0998">Cell outer membrane</keyword>
<protein>
    <submittedName>
        <fullName evidence="7">Hemolysin activation/secretion protein</fullName>
    </submittedName>
</protein>
<keyword evidence="8" id="KW-1185">Reference proteome</keyword>
<feature type="domain" description="Polypeptide-transport-associated ShlB-type" evidence="5">
    <location>
        <begin position="121"/>
        <end position="195"/>
    </location>
</feature>
<evidence type="ECO:0000313" key="8">
    <source>
        <dbReference type="Proteomes" id="UP000587070"/>
    </source>
</evidence>
<keyword evidence="1" id="KW-1134">Transmembrane beta strand</keyword>
<dbReference type="GO" id="GO:0008320">
    <property type="term" value="F:protein transmembrane transporter activity"/>
    <property type="evidence" value="ECO:0007669"/>
    <property type="project" value="TreeGrafter"/>
</dbReference>
<keyword evidence="1" id="KW-0472">Membrane</keyword>
<organism evidence="7 8">
    <name type="scientific">Rhodocyclus tenuis</name>
    <name type="common">Rhodospirillum tenue</name>
    <dbReference type="NCBI Taxonomy" id="1066"/>
    <lineage>
        <taxon>Bacteria</taxon>
        <taxon>Pseudomonadati</taxon>
        <taxon>Pseudomonadota</taxon>
        <taxon>Betaproteobacteria</taxon>
        <taxon>Rhodocyclales</taxon>
        <taxon>Rhodocyclaceae</taxon>
        <taxon>Rhodocyclus</taxon>
    </lineage>
</organism>
<proteinExistence type="predicted"/>
<dbReference type="InterPro" id="IPR035251">
    <property type="entry name" value="ShlB_POTRA"/>
</dbReference>
<dbReference type="RefSeq" id="WP_153117660.1">
    <property type="nucleotide sequence ID" value="NZ_JACIGE010000014.1"/>
</dbReference>
<evidence type="ECO:0000256" key="1">
    <source>
        <dbReference type="ARBA" id="ARBA00022452"/>
    </source>
</evidence>
<evidence type="ECO:0000256" key="2">
    <source>
        <dbReference type="ARBA" id="ARBA00022692"/>
    </source>
</evidence>
<dbReference type="PIRSF" id="PIRSF029745">
    <property type="entry name" value="FhaC"/>
    <property type="match status" value="1"/>
</dbReference>